<evidence type="ECO:0000256" key="1">
    <source>
        <dbReference type="SAM" id="Phobius"/>
    </source>
</evidence>
<evidence type="ECO:0000313" key="2">
    <source>
        <dbReference type="EMBL" id="WUN81519.1"/>
    </source>
</evidence>
<feature type="transmembrane region" description="Helical" evidence="1">
    <location>
        <begin position="42"/>
        <end position="62"/>
    </location>
</feature>
<feature type="transmembrane region" description="Helical" evidence="1">
    <location>
        <begin position="68"/>
        <end position="87"/>
    </location>
</feature>
<protein>
    <recommendedName>
        <fullName evidence="4">YcxB-like protein domain-containing protein</fullName>
    </recommendedName>
</protein>
<evidence type="ECO:0000313" key="3">
    <source>
        <dbReference type="Proteomes" id="UP001432312"/>
    </source>
</evidence>
<proteinExistence type="predicted"/>
<reference evidence="2" key="1">
    <citation type="submission" date="2022-10" db="EMBL/GenBank/DDBJ databases">
        <title>The complete genomes of actinobacterial strains from the NBC collection.</title>
        <authorList>
            <person name="Joergensen T.S."/>
            <person name="Alvarez Arevalo M."/>
            <person name="Sterndorff E.B."/>
            <person name="Faurdal D."/>
            <person name="Vuksanovic O."/>
            <person name="Mourched A.-S."/>
            <person name="Charusanti P."/>
            <person name="Shaw S."/>
            <person name="Blin K."/>
            <person name="Weber T."/>
        </authorList>
    </citation>
    <scope>NUCLEOTIDE SEQUENCE</scope>
    <source>
        <strain evidence="2">NBC_00303</strain>
    </source>
</reference>
<keyword evidence="1" id="KW-0472">Membrane</keyword>
<dbReference type="RefSeq" id="WP_266501370.1">
    <property type="nucleotide sequence ID" value="NZ_CP108036.1"/>
</dbReference>
<accession>A0ABZ1QGK4</accession>
<keyword evidence="1" id="KW-1133">Transmembrane helix</keyword>
<dbReference type="GeneID" id="95499418"/>
<sequence length="178" mass="20131">MNTTGGAEPAVGAEIEAYYSPRPGDAREALRWYARRTAKGRMWMLMWLGLPLVPVVMGSVQGMAAEQLLLLAVLGPFVGCYGAYLSLDRQAHRRYEWAARHREYRCTHSEAGVVTRMPDGTASQILWSQCAGFGESRNLILLLTKEDGTLLWLPKRAALTDQELDRIRELLERKLRRL</sequence>
<keyword evidence="3" id="KW-1185">Reference proteome</keyword>
<name>A0ABZ1QGK4_9ACTN</name>
<dbReference type="Proteomes" id="UP001432312">
    <property type="component" value="Chromosome"/>
</dbReference>
<gene>
    <name evidence="2" type="ORF">OHA91_25260</name>
</gene>
<organism evidence="2 3">
    <name type="scientific">Streptomyces erythrochromogenes</name>
    <dbReference type="NCBI Taxonomy" id="285574"/>
    <lineage>
        <taxon>Bacteria</taxon>
        <taxon>Bacillati</taxon>
        <taxon>Actinomycetota</taxon>
        <taxon>Actinomycetes</taxon>
        <taxon>Kitasatosporales</taxon>
        <taxon>Streptomycetaceae</taxon>
        <taxon>Streptomyces</taxon>
    </lineage>
</organism>
<dbReference type="EMBL" id="CP108036">
    <property type="protein sequence ID" value="WUN81519.1"/>
    <property type="molecule type" value="Genomic_DNA"/>
</dbReference>
<evidence type="ECO:0008006" key="4">
    <source>
        <dbReference type="Google" id="ProtNLM"/>
    </source>
</evidence>
<keyword evidence="1" id="KW-0812">Transmembrane</keyword>